<dbReference type="SUPFAM" id="SSF53474">
    <property type="entry name" value="alpha/beta-Hydrolases"/>
    <property type="match status" value="1"/>
</dbReference>
<dbReference type="RefSeq" id="WP_127084286.1">
    <property type="nucleotide sequence ID" value="NZ_RSCL01000016.1"/>
</dbReference>
<dbReference type="InterPro" id="IPR051049">
    <property type="entry name" value="Dienelactone_hydrolase-like"/>
</dbReference>
<dbReference type="OrthoDB" id="9787933at2"/>
<reference evidence="2" key="1">
    <citation type="submission" date="2018-12" db="EMBL/GenBank/DDBJ databases">
        <authorList>
            <person name="Will S."/>
            <person name="Neumann-Schaal M."/>
            <person name="Henke P."/>
        </authorList>
    </citation>
    <scope>NUCLEOTIDE SEQUENCE</scope>
    <source>
        <strain evidence="2">PCC 7102</strain>
    </source>
</reference>
<dbReference type="PANTHER" id="PTHR46623">
    <property type="entry name" value="CARBOXYMETHYLENEBUTENOLIDASE-RELATED"/>
    <property type="match status" value="1"/>
</dbReference>
<organism evidence="2 3">
    <name type="scientific">Dulcicalothrix desertica PCC 7102</name>
    <dbReference type="NCBI Taxonomy" id="232991"/>
    <lineage>
        <taxon>Bacteria</taxon>
        <taxon>Bacillati</taxon>
        <taxon>Cyanobacteriota</taxon>
        <taxon>Cyanophyceae</taxon>
        <taxon>Nostocales</taxon>
        <taxon>Calotrichaceae</taxon>
        <taxon>Dulcicalothrix</taxon>
    </lineage>
</organism>
<dbReference type="EMBL" id="RSCL01000016">
    <property type="protein sequence ID" value="RUT02598.1"/>
    <property type="molecule type" value="Genomic_DNA"/>
</dbReference>
<comment type="caution">
    <text evidence="2">The sequence shown here is derived from an EMBL/GenBank/DDBJ whole genome shotgun (WGS) entry which is preliminary data.</text>
</comment>
<keyword evidence="3" id="KW-1185">Reference proteome</keyword>
<sequence length="258" mass="28230">MTESAIDTLSIKVSQGKQINGITSDTELPISAYLAYPSKPGIYPGIVVLQEIFGVNAHIRSCTERIAREGYIAIAPALFERFAPGYESGYTSEDVEVGRHYAWGQTHKSELLSDIQTAINYLKTLPNVKKEGFGCIGFCFGGHVAYLAATLPDIKATASFYGARIATTTPGGGDTTLSRTSEIKGTLYAFFGNEDASIPSDQVDLIEASLEKYRIPSRVFRYDGADHGFFCDHRKSYNPVAANDAWEKVKQLFAQQLS</sequence>
<dbReference type="GO" id="GO:0016787">
    <property type="term" value="F:hydrolase activity"/>
    <property type="evidence" value="ECO:0007669"/>
    <property type="project" value="InterPro"/>
</dbReference>
<dbReference type="PANTHER" id="PTHR46623:SF6">
    <property type="entry name" value="ALPHA_BETA-HYDROLASES SUPERFAMILY PROTEIN"/>
    <property type="match status" value="1"/>
</dbReference>
<proteinExistence type="predicted"/>
<dbReference type="InterPro" id="IPR002925">
    <property type="entry name" value="Dienelactn_hydro"/>
</dbReference>
<evidence type="ECO:0000313" key="3">
    <source>
        <dbReference type="Proteomes" id="UP000271624"/>
    </source>
</evidence>
<dbReference type="AlphaFoldDB" id="A0A433V955"/>
<accession>A0A433V955</accession>
<evidence type="ECO:0000259" key="1">
    <source>
        <dbReference type="Pfam" id="PF01738"/>
    </source>
</evidence>
<dbReference type="InterPro" id="IPR029058">
    <property type="entry name" value="AB_hydrolase_fold"/>
</dbReference>
<name>A0A433V955_9CYAN</name>
<evidence type="ECO:0000313" key="2">
    <source>
        <dbReference type="EMBL" id="RUT02598.1"/>
    </source>
</evidence>
<dbReference type="Proteomes" id="UP000271624">
    <property type="component" value="Unassembled WGS sequence"/>
</dbReference>
<dbReference type="Gene3D" id="3.40.50.1820">
    <property type="entry name" value="alpha/beta hydrolase"/>
    <property type="match status" value="1"/>
</dbReference>
<dbReference type="Pfam" id="PF01738">
    <property type="entry name" value="DLH"/>
    <property type="match status" value="1"/>
</dbReference>
<feature type="domain" description="Dienelactone hydrolase" evidence="1">
    <location>
        <begin position="30"/>
        <end position="256"/>
    </location>
</feature>
<reference evidence="2" key="2">
    <citation type="journal article" date="2019" name="Genome Biol. Evol.">
        <title>Day and night: Metabolic profiles and evolutionary relationships of six axenic non-marine cyanobacteria.</title>
        <authorList>
            <person name="Will S.E."/>
            <person name="Henke P."/>
            <person name="Boedeker C."/>
            <person name="Huang S."/>
            <person name="Brinkmann H."/>
            <person name="Rohde M."/>
            <person name="Jarek M."/>
            <person name="Friedl T."/>
            <person name="Seufert S."/>
            <person name="Schumacher M."/>
            <person name="Overmann J."/>
            <person name="Neumann-Schaal M."/>
            <person name="Petersen J."/>
        </authorList>
    </citation>
    <scope>NUCLEOTIDE SEQUENCE [LARGE SCALE GENOMIC DNA]</scope>
    <source>
        <strain evidence="2">PCC 7102</strain>
    </source>
</reference>
<gene>
    <name evidence="2" type="ORF">DSM106972_060760</name>
</gene>
<protein>
    <submittedName>
        <fullName evidence="2">Carboxymethylenebutenolidase</fullName>
    </submittedName>
</protein>